<dbReference type="SMART" id="SM00342">
    <property type="entry name" value="HTH_ARAC"/>
    <property type="match status" value="1"/>
</dbReference>
<reference evidence="3 4" key="1">
    <citation type="submission" date="2018-03" db="EMBL/GenBank/DDBJ databases">
        <title>Genomic Encyclopedia of Type Strains, Phase III (KMG-III): the genomes of soil and plant-associated and newly described type strains.</title>
        <authorList>
            <person name="Whitman W."/>
        </authorList>
    </citation>
    <scope>NUCLEOTIDE SEQUENCE [LARGE SCALE GENOMIC DNA]</scope>
    <source>
        <strain evidence="3 4">VKM Ac-1602</strain>
    </source>
</reference>
<comment type="caution">
    <text evidence="3">The sequence shown here is derived from an EMBL/GenBank/DDBJ whole genome shotgun (WGS) entry which is preliminary data.</text>
</comment>
<dbReference type="PROSITE" id="PS01124">
    <property type="entry name" value="HTH_ARAC_FAMILY_2"/>
    <property type="match status" value="1"/>
</dbReference>
<dbReference type="EMBL" id="QGDV01000002">
    <property type="protein sequence ID" value="PWJ66102.1"/>
    <property type="molecule type" value="Genomic_DNA"/>
</dbReference>
<organism evidence="3 4">
    <name type="scientific">Rathayibacter iranicus NCPPB 2253 = VKM Ac-1602</name>
    <dbReference type="NCBI Taxonomy" id="1328868"/>
    <lineage>
        <taxon>Bacteria</taxon>
        <taxon>Bacillati</taxon>
        <taxon>Actinomycetota</taxon>
        <taxon>Actinomycetes</taxon>
        <taxon>Micrococcales</taxon>
        <taxon>Microbacteriaceae</taxon>
        <taxon>Rathayibacter</taxon>
    </lineage>
</organism>
<proteinExistence type="predicted"/>
<accession>A0ABX5LJF2</accession>
<protein>
    <submittedName>
        <fullName evidence="3">AraC-like DNA-binding protein</fullName>
    </submittedName>
</protein>
<evidence type="ECO:0000256" key="1">
    <source>
        <dbReference type="SAM" id="MobiDB-lite"/>
    </source>
</evidence>
<gene>
    <name evidence="3" type="ORF">B0H03_102249</name>
</gene>
<evidence type="ECO:0000313" key="4">
    <source>
        <dbReference type="Proteomes" id="UP000245674"/>
    </source>
</evidence>
<feature type="region of interest" description="Disordered" evidence="1">
    <location>
        <begin position="219"/>
        <end position="241"/>
    </location>
</feature>
<feature type="domain" description="HTH araC/xylS-type" evidence="2">
    <location>
        <begin position="113"/>
        <end position="204"/>
    </location>
</feature>
<dbReference type="Proteomes" id="UP000245674">
    <property type="component" value="Unassembled WGS sequence"/>
</dbReference>
<evidence type="ECO:0000313" key="3">
    <source>
        <dbReference type="EMBL" id="PWJ66102.1"/>
    </source>
</evidence>
<dbReference type="Gene3D" id="1.10.10.60">
    <property type="entry name" value="Homeodomain-like"/>
    <property type="match status" value="1"/>
</dbReference>
<keyword evidence="4" id="KW-1185">Reference proteome</keyword>
<name>A0ABX5LJF2_9MICO</name>
<sequence length="250" mass="28080">MARVSLRRKGIVRIFPRPLVAKDGAESEAFSQDGVGFGVGSIRMRRRGPRTTLPTLAPPVPKLRHRKRISRHRVIMEPQPGLLPMPLLHCAPVSPLRPAIARRRGRRLDVLAIAAAALVNERYTDRRFTLLGLAAELRVSVLLLRIRFRRFYGLSLDEHLALRRLELAAVMMASTPVALGGLDQIARVSGYRSIAELDRDHRRYHRTPALAAWFRASPRRAPHEPSPVTVPTRGNSGETLAPVHLFPRRT</sequence>
<dbReference type="InterPro" id="IPR018060">
    <property type="entry name" value="HTH_AraC"/>
</dbReference>
<evidence type="ECO:0000259" key="2">
    <source>
        <dbReference type="PROSITE" id="PS01124"/>
    </source>
</evidence>